<proteinExistence type="predicted"/>
<feature type="compositionally biased region" description="Polar residues" evidence="1">
    <location>
        <begin position="286"/>
        <end position="324"/>
    </location>
</feature>
<accession>A0A5P1FST6</accession>
<feature type="compositionally biased region" description="Basic and acidic residues" evidence="1">
    <location>
        <begin position="139"/>
        <end position="154"/>
    </location>
</feature>
<name>A0A5P1FST6_ASPOF</name>
<feature type="compositionally biased region" description="Basic and acidic residues" evidence="1">
    <location>
        <begin position="222"/>
        <end position="247"/>
    </location>
</feature>
<feature type="compositionally biased region" description="Basic residues" evidence="1">
    <location>
        <begin position="254"/>
        <end position="263"/>
    </location>
</feature>
<evidence type="ECO:0000256" key="1">
    <source>
        <dbReference type="SAM" id="MobiDB-lite"/>
    </source>
</evidence>
<feature type="compositionally biased region" description="Basic and acidic residues" evidence="1">
    <location>
        <begin position="93"/>
        <end position="116"/>
    </location>
</feature>
<dbReference type="Proteomes" id="UP000243459">
    <property type="component" value="Chromosome 1"/>
</dbReference>
<feature type="compositionally biased region" description="Gly residues" evidence="1">
    <location>
        <begin position="332"/>
        <end position="342"/>
    </location>
</feature>
<feature type="compositionally biased region" description="Basic residues" evidence="1">
    <location>
        <begin position="117"/>
        <end position="133"/>
    </location>
</feature>
<feature type="compositionally biased region" description="Low complexity" evidence="1">
    <location>
        <begin position="357"/>
        <end position="375"/>
    </location>
</feature>
<feature type="compositionally biased region" description="Basic and acidic residues" evidence="1">
    <location>
        <begin position="161"/>
        <end position="206"/>
    </location>
</feature>
<dbReference type="OMA" id="GDKGRHE"/>
<evidence type="ECO:0000313" key="3">
    <source>
        <dbReference type="Proteomes" id="UP000243459"/>
    </source>
</evidence>
<protein>
    <submittedName>
        <fullName evidence="2">Uncharacterized protein</fullName>
    </submittedName>
</protein>
<dbReference type="Gramene" id="ONK81162">
    <property type="protein sequence ID" value="ONK81162"/>
    <property type="gene ID" value="A4U43_C01F25940"/>
</dbReference>
<sequence>MVCDSYSKMKVWKSSKMQKVEKTFVVICEIGGRRWAEGPGTQAGRTTGGRWRAADKRWKAVVKPHARGTGQAANKREAGSDKGRCEAAGTLIHTEENARARKPGPGEKEGAREGTHGHRKAGRRPILKGKRRGGSGNSKEWRRGKDRAGGERVPKGSGRAQIEKDEAEENRRTRERGRKEKKDTSSQGGAERRPEEGRPGEKEKGQRIGKGSRGQNGSQPGRDGEAPRQGCNKEEGEARETASERAGEMATGKNRTHRPRAKQGQKAPPGGRKGPGSRQGGEYATESPQRPQRNPSGQRRTSCSSTRGHRTQAQTVSRRQQKQASGRKGEQGEGAGGQGPKGAGIERAQGAKEGEKQTAQGAKGSKAGAGAQLQAVNKNGNQGSGRQRSASGKAQWTLRVGGPGERCQQRGPMSGAEPEGGAGQGDGGAGHTQAVPHKKGGGK</sequence>
<keyword evidence="3" id="KW-1185">Reference proteome</keyword>
<feature type="compositionally biased region" description="Basic and acidic residues" evidence="1">
    <location>
        <begin position="74"/>
        <end position="85"/>
    </location>
</feature>
<evidence type="ECO:0000313" key="2">
    <source>
        <dbReference type="EMBL" id="ONK81162.1"/>
    </source>
</evidence>
<dbReference type="AlphaFoldDB" id="A0A5P1FST6"/>
<feature type="compositionally biased region" description="Gly residues" evidence="1">
    <location>
        <begin position="418"/>
        <end position="430"/>
    </location>
</feature>
<organism evidence="2 3">
    <name type="scientific">Asparagus officinalis</name>
    <name type="common">Garden asparagus</name>
    <dbReference type="NCBI Taxonomy" id="4686"/>
    <lineage>
        <taxon>Eukaryota</taxon>
        <taxon>Viridiplantae</taxon>
        <taxon>Streptophyta</taxon>
        <taxon>Embryophyta</taxon>
        <taxon>Tracheophyta</taxon>
        <taxon>Spermatophyta</taxon>
        <taxon>Magnoliopsida</taxon>
        <taxon>Liliopsida</taxon>
        <taxon>Asparagales</taxon>
        <taxon>Asparagaceae</taxon>
        <taxon>Asparagoideae</taxon>
        <taxon>Asparagus</taxon>
    </lineage>
</organism>
<gene>
    <name evidence="2" type="ORF">A4U43_C01F25940</name>
</gene>
<feature type="region of interest" description="Disordered" evidence="1">
    <location>
        <begin position="62"/>
        <end position="443"/>
    </location>
</feature>
<reference evidence="3" key="1">
    <citation type="journal article" date="2017" name="Nat. Commun.">
        <title>The asparagus genome sheds light on the origin and evolution of a young Y chromosome.</title>
        <authorList>
            <person name="Harkess A."/>
            <person name="Zhou J."/>
            <person name="Xu C."/>
            <person name="Bowers J.E."/>
            <person name="Van der Hulst R."/>
            <person name="Ayyampalayam S."/>
            <person name="Mercati F."/>
            <person name="Riccardi P."/>
            <person name="McKain M.R."/>
            <person name="Kakrana A."/>
            <person name="Tang H."/>
            <person name="Ray J."/>
            <person name="Groenendijk J."/>
            <person name="Arikit S."/>
            <person name="Mathioni S.M."/>
            <person name="Nakano M."/>
            <person name="Shan H."/>
            <person name="Telgmann-Rauber A."/>
            <person name="Kanno A."/>
            <person name="Yue Z."/>
            <person name="Chen H."/>
            <person name="Li W."/>
            <person name="Chen Y."/>
            <person name="Xu X."/>
            <person name="Zhang Y."/>
            <person name="Luo S."/>
            <person name="Chen H."/>
            <person name="Gao J."/>
            <person name="Mao Z."/>
            <person name="Pires J.C."/>
            <person name="Luo M."/>
            <person name="Kudrna D."/>
            <person name="Wing R.A."/>
            <person name="Meyers B.C."/>
            <person name="Yi K."/>
            <person name="Kong H."/>
            <person name="Lavrijsen P."/>
            <person name="Sunseri F."/>
            <person name="Falavigna A."/>
            <person name="Ye Y."/>
            <person name="Leebens-Mack J.H."/>
            <person name="Chen G."/>
        </authorList>
    </citation>
    <scope>NUCLEOTIDE SEQUENCE [LARGE SCALE GENOMIC DNA]</scope>
    <source>
        <strain evidence="3">cv. DH0086</strain>
    </source>
</reference>
<feature type="compositionally biased region" description="Polar residues" evidence="1">
    <location>
        <begin position="376"/>
        <end position="394"/>
    </location>
</feature>
<dbReference type="EMBL" id="CM007381">
    <property type="protein sequence ID" value="ONK81162.1"/>
    <property type="molecule type" value="Genomic_DNA"/>
</dbReference>